<comment type="subcellular location">
    <subcellularLocation>
        <location evidence="2">Endoplasmic reticulum</location>
    </subcellularLocation>
    <subcellularLocation>
        <location evidence="3">Membrane</location>
    </subcellularLocation>
    <subcellularLocation>
        <location evidence="1">Mitochondrion</location>
    </subcellularLocation>
</comment>
<dbReference type="EMBL" id="OZ020100">
    <property type="protein sequence ID" value="CAK9274042.1"/>
    <property type="molecule type" value="Genomic_DNA"/>
</dbReference>
<evidence type="ECO:0000256" key="4">
    <source>
        <dbReference type="ARBA" id="ARBA00022824"/>
    </source>
</evidence>
<proteinExistence type="predicted"/>
<feature type="region of interest" description="Disordered" evidence="7">
    <location>
        <begin position="942"/>
        <end position="1024"/>
    </location>
</feature>
<keyword evidence="5" id="KW-0496">Mitochondrion</keyword>
<evidence type="ECO:0000313" key="9">
    <source>
        <dbReference type="Proteomes" id="UP001497444"/>
    </source>
</evidence>
<organism evidence="8 9">
    <name type="scientific">Sphagnum jensenii</name>
    <dbReference type="NCBI Taxonomy" id="128206"/>
    <lineage>
        <taxon>Eukaryota</taxon>
        <taxon>Viridiplantae</taxon>
        <taxon>Streptophyta</taxon>
        <taxon>Embryophyta</taxon>
        <taxon>Bryophyta</taxon>
        <taxon>Sphagnophytina</taxon>
        <taxon>Sphagnopsida</taxon>
        <taxon>Sphagnales</taxon>
        <taxon>Sphagnaceae</taxon>
        <taxon>Sphagnum</taxon>
    </lineage>
</organism>
<evidence type="ECO:0000313" key="8">
    <source>
        <dbReference type="EMBL" id="CAK9274042.1"/>
    </source>
</evidence>
<dbReference type="SUPFAM" id="SSF52540">
    <property type="entry name" value="P-loop containing nucleoside triphosphate hydrolases"/>
    <property type="match status" value="1"/>
</dbReference>
<dbReference type="InterPro" id="IPR027417">
    <property type="entry name" value="P-loop_NTPase"/>
</dbReference>
<gene>
    <name evidence="8" type="ORF">CSSPJE1EN1_LOCUS19520</name>
</gene>
<dbReference type="Proteomes" id="UP001497444">
    <property type="component" value="Chromosome 5"/>
</dbReference>
<name>A0ABP0X4M5_9BRYO</name>
<dbReference type="Gene3D" id="1.10.8.430">
    <property type="entry name" value="Helical domain of apoptotic protease-activating factors"/>
    <property type="match status" value="1"/>
</dbReference>
<dbReference type="InterPro" id="IPR052374">
    <property type="entry name" value="SERAC1"/>
</dbReference>
<dbReference type="PANTHER" id="PTHR48182:SF2">
    <property type="entry name" value="PROTEIN SERAC1"/>
    <property type="match status" value="1"/>
</dbReference>
<keyword evidence="6" id="KW-0472">Membrane</keyword>
<dbReference type="Gene3D" id="3.40.50.1820">
    <property type="entry name" value="alpha/beta hydrolase"/>
    <property type="match status" value="1"/>
</dbReference>
<protein>
    <submittedName>
        <fullName evidence="8">Uncharacterized protein</fullName>
    </submittedName>
</protein>
<evidence type="ECO:0000256" key="2">
    <source>
        <dbReference type="ARBA" id="ARBA00004240"/>
    </source>
</evidence>
<keyword evidence="9" id="KW-1185">Reference proteome</keyword>
<feature type="compositionally biased region" description="Polar residues" evidence="7">
    <location>
        <begin position="976"/>
        <end position="992"/>
    </location>
</feature>
<evidence type="ECO:0000256" key="1">
    <source>
        <dbReference type="ARBA" id="ARBA00004173"/>
    </source>
</evidence>
<evidence type="ECO:0000256" key="7">
    <source>
        <dbReference type="SAM" id="MobiDB-lite"/>
    </source>
</evidence>
<feature type="region of interest" description="Disordered" evidence="7">
    <location>
        <begin position="16"/>
        <end position="45"/>
    </location>
</feature>
<evidence type="ECO:0000256" key="5">
    <source>
        <dbReference type="ARBA" id="ARBA00023128"/>
    </source>
</evidence>
<dbReference type="InterPro" id="IPR029058">
    <property type="entry name" value="AB_hydrolase_fold"/>
</dbReference>
<dbReference type="SUPFAM" id="SSF53474">
    <property type="entry name" value="alpha/beta-Hydrolases"/>
    <property type="match status" value="1"/>
</dbReference>
<reference evidence="8" key="1">
    <citation type="submission" date="2024-02" db="EMBL/GenBank/DDBJ databases">
        <authorList>
            <consortium name="ELIXIR-Norway"/>
            <consortium name="Elixir Norway"/>
        </authorList>
    </citation>
    <scope>NUCLEOTIDE SEQUENCE</scope>
</reference>
<dbReference type="PANTHER" id="PTHR48182">
    <property type="entry name" value="PROTEIN SERAC1"/>
    <property type="match status" value="1"/>
</dbReference>
<accession>A0ABP0X4M5</accession>
<dbReference type="InterPro" id="IPR042197">
    <property type="entry name" value="Apaf_helical"/>
</dbReference>
<sequence length="1349" mass="151417">MLRNLFLRFGKRPSTDLDTERSVCGKASPSTTAPGASHDNYKENEGRSVHQLWPLEDHVRSTNFDVVFFHGLHWPSEEEAWKSTWTQLDDPQDCWPQNWLPQDLDENVRVLSISYDACPTKSEEKESIDDVSEIGKNILQTLVLSNEWRLGQQHGFVLIGHCFGGLVIKSLVEDARKIARLRNVRSAIDRKAKASAEMFLKNLKGVVFYAVPHSGSKNLISYFSRCNQITIPRRIVKLAGFMENVQPLQLKMENLATTFDAIVEELSINVYAFVEGKPMKDVGFRLVEKSAALRSAGENHYTLEDCDHSTVCKPSGKNHPSYELLLDFIRKCRQEVLIESKTYLGFEYNWKENLPNILLQNLKEEGSKNMLVHGAFGYGKTNLVKYVSYKNAKELNTVFQGGIFHMKYGPNDNEVLSGQKELIRAPQLNPQELQGLECWQIDSVRAKLADLLNARPGNSPEFLTTKGSKLLVTSRFNLKLNQPIRIEMNGTTNENVAARLLASKAPEFLTTKGSKLLVTSRFNLKLNQPIRIEMNGTTNENVAARLLASKAANNPNETKFRPGCEEIAQKILLKCDGCFLAITIIGATLRENKAQTPEKWKDVYEKFEYYADNAPAAEDYKGESKTIFAAIKLSLEYGQEESDRVGMENILRTISLLGSECPAIVVHVVWSYLQPQRGINHFKILLDCLIARNLVEKSYNGYWSSKNFLQDLWECEPLRLHELVKEYVLRKLPAIDICNVREELFMERKRFLLATFLPICRRRIGFPDPPCVTVGHLKQENQLSTKNCFQTGLPEMENDSIFIMGRKGKFEGADSIEFLFKQAEDMSKVVGVGLQWSKVVVTKQFGVVVKHIGAHLWSDLWKETSFSLMRILIPKPPPKLSMHNLTPEKSSKRFGVGLVGSGLESSCVYVEDNQKQTGEMFPFVFELAEKMGLSENAKDSNFLHPSGISSEAVESEKNDHGGLLLETMEGGGETDQGVTSSEPMDVGESSQGGNSGEPMEGVESGQGGPSSGPMEVGGQRDQQSSTFQLRFESLQAKGPQDSNENKSLTVIVIPEFGGTFYERSSNQQVQPDCRIKGAAITPWLEFKFEILGGERKITTTTQTACDLGGGQLQFNEDWNLGYYHDNITIALTCEDPQAVRVSAGTVVAMDVMKRTMTKTFTGSTSRANQVSNQTSVQVQMPVVPIGIQAQGTLDVTDTIADSRALAVTIESLETQFAGFYANRIGCAGSLAFNFLYPEEIVDVMDRGKRQFINAGISQILCPSIIGEWIPLDREEARFYSFETYRNIYSIGSLRMSREKREEPMFMQQRYGVFFCINHAMSHIHCYENTELRGPGVQSLDNVLTKCPEI</sequence>
<evidence type="ECO:0000256" key="3">
    <source>
        <dbReference type="ARBA" id="ARBA00004370"/>
    </source>
</evidence>
<keyword evidence="4" id="KW-0256">Endoplasmic reticulum</keyword>
<evidence type="ECO:0000256" key="6">
    <source>
        <dbReference type="ARBA" id="ARBA00023136"/>
    </source>
</evidence>